<dbReference type="GO" id="GO:0080043">
    <property type="term" value="F:quercetin 3-O-glucosyltransferase activity"/>
    <property type="evidence" value="ECO:0007669"/>
    <property type="project" value="TreeGrafter"/>
</dbReference>
<protein>
    <submittedName>
        <fullName evidence="2">Uncharacterized protein</fullName>
    </submittedName>
</protein>
<evidence type="ECO:0000313" key="2">
    <source>
        <dbReference type="EMBL" id="RXI02139.1"/>
    </source>
</evidence>
<dbReference type="PANTHER" id="PTHR11926">
    <property type="entry name" value="GLUCOSYL/GLUCURONOSYL TRANSFERASES"/>
    <property type="match status" value="1"/>
</dbReference>
<dbReference type="Proteomes" id="UP000290289">
    <property type="component" value="Chromosome 4"/>
</dbReference>
<dbReference type="SUPFAM" id="SSF53756">
    <property type="entry name" value="UDP-Glycosyltransferase/glycogen phosphorylase"/>
    <property type="match status" value="1"/>
</dbReference>
<comment type="caution">
    <text evidence="2">The sequence shown here is derived from an EMBL/GenBank/DDBJ whole genome shotgun (WGS) entry which is preliminary data.</text>
</comment>
<sequence length="168" mass="19085">MEIDQQDQQPHILLLPLPLRSHLLCHVGIHVTFLNTDHIHRRLHQRHVLSAHFPALRFESILDGLPPDYPRIVPPKINLVSSLRFVTKPLLRDLLISLTKKDDKSYDSTRPPSNCVITYGCMRFTIDVAEELGIPVMAMPILSACGFWSTSCILDLIQQGQLHFGGEH</sequence>
<dbReference type="AlphaFoldDB" id="A0A498K1U0"/>
<evidence type="ECO:0000256" key="1">
    <source>
        <dbReference type="ARBA" id="ARBA00009995"/>
    </source>
</evidence>
<dbReference type="Gene3D" id="3.40.50.2000">
    <property type="entry name" value="Glycogen Phosphorylase B"/>
    <property type="match status" value="1"/>
</dbReference>
<gene>
    <name evidence="2" type="ORF">DVH24_026669</name>
</gene>
<name>A0A498K1U0_MALDO</name>
<organism evidence="2 3">
    <name type="scientific">Malus domestica</name>
    <name type="common">Apple</name>
    <name type="synonym">Pyrus malus</name>
    <dbReference type="NCBI Taxonomy" id="3750"/>
    <lineage>
        <taxon>Eukaryota</taxon>
        <taxon>Viridiplantae</taxon>
        <taxon>Streptophyta</taxon>
        <taxon>Embryophyta</taxon>
        <taxon>Tracheophyta</taxon>
        <taxon>Spermatophyta</taxon>
        <taxon>Magnoliopsida</taxon>
        <taxon>eudicotyledons</taxon>
        <taxon>Gunneridae</taxon>
        <taxon>Pentapetalae</taxon>
        <taxon>rosids</taxon>
        <taxon>fabids</taxon>
        <taxon>Rosales</taxon>
        <taxon>Rosaceae</taxon>
        <taxon>Amygdaloideae</taxon>
        <taxon>Maleae</taxon>
        <taxon>Malus</taxon>
    </lineage>
</organism>
<evidence type="ECO:0000313" key="3">
    <source>
        <dbReference type="Proteomes" id="UP000290289"/>
    </source>
</evidence>
<comment type="similarity">
    <text evidence="1">Belongs to the UDP-glycosyltransferase family.</text>
</comment>
<reference evidence="2 3" key="1">
    <citation type="submission" date="2018-10" db="EMBL/GenBank/DDBJ databases">
        <title>A high-quality apple genome assembly.</title>
        <authorList>
            <person name="Hu J."/>
        </authorList>
    </citation>
    <scope>NUCLEOTIDE SEQUENCE [LARGE SCALE GENOMIC DNA]</scope>
    <source>
        <strain evidence="3">cv. HFTH1</strain>
        <tissue evidence="2">Young leaf</tissue>
    </source>
</reference>
<dbReference type="PANTHER" id="PTHR11926:SF1392">
    <property type="entry name" value="GLYCOSYLTRANSFERASE"/>
    <property type="match status" value="1"/>
</dbReference>
<dbReference type="EMBL" id="RDQH01000330">
    <property type="protein sequence ID" value="RXI02139.1"/>
    <property type="molecule type" value="Genomic_DNA"/>
</dbReference>
<proteinExistence type="inferred from homology"/>
<keyword evidence="3" id="KW-1185">Reference proteome</keyword>
<dbReference type="GO" id="GO:0080044">
    <property type="term" value="F:quercetin 7-O-glucosyltransferase activity"/>
    <property type="evidence" value="ECO:0007669"/>
    <property type="project" value="TreeGrafter"/>
</dbReference>
<accession>A0A498K1U0</accession>